<dbReference type="GO" id="GO:0016740">
    <property type="term" value="F:transferase activity"/>
    <property type="evidence" value="ECO:0007669"/>
    <property type="project" value="UniProtKB-KW"/>
</dbReference>
<dbReference type="Gene3D" id="3.90.550.10">
    <property type="entry name" value="Spore Coat Polysaccharide Biosynthesis Protein SpsA, Chain A"/>
    <property type="match status" value="1"/>
</dbReference>
<evidence type="ECO:0000313" key="3">
    <source>
        <dbReference type="Proteomes" id="UP000318801"/>
    </source>
</evidence>
<dbReference type="Proteomes" id="UP000318801">
    <property type="component" value="Unassembled WGS sequence"/>
</dbReference>
<keyword evidence="2" id="KW-0808">Transferase</keyword>
<dbReference type="InterPro" id="IPR001173">
    <property type="entry name" value="Glyco_trans_2-like"/>
</dbReference>
<evidence type="ECO:0000313" key="2">
    <source>
        <dbReference type="EMBL" id="TPW30046.1"/>
    </source>
</evidence>
<name>A0A506U9L2_9HYPH</name>
<accession>A0A506U9L2</accession>
<proteinExistence type="predicted"/>
<organism evidence="2 3">
    <name type="scientific">Martelella alba</name>
    <dbReference type="NCBI Taxonomy" id="2590451"/>
    <lineage>
        <taxon>Bacteria</taxon>
        <taxon>Pseudomonadati</taxon>
        <taxon>Pseudomonadota</taxon>
        <taxon>Alphaproteobacteria</taxon>
        <taxon>Hyphomicrobiales</taxon>
        <taxon>Aurantimonadaceae</taxon>
        <taxon>Martelella</taxon>
    </lineage>
</organism>
<comment type="caution">
    <text evidence="2">The sequence shown here is derived from an EMBL/GenBank/DDBJ whole genome shotgun (WGS) entry which is preliminary data.</text>
</comment>
<gene>
    <name evidence="2" type="ORF">FJU08_11985</name>
</gene>
<dbReference type="EMBL" id="VHLG01000007">
    <property type="protein sequence ID" value="TPW30046.1"/>
    <property type="molecule type" value="Genomic_DNA"/>
</dbReference>
<dbReference type="Pfam" id="PF00535">
    <property type="entry name" value="Glycos_transf_2"/>
    <property type="match status" value="1"/>
</dbReference>
<dbReference type="InterPro" id="IPR050834">
    <property type="entry name" value="Glycosyltransf_2"/>
</dbReference>
<dbReference type="RefSeq" id="WP_141149255.1">
    <property type="nucleotide sequence ID" value="NZ_VHLG01000007.1"/>
</dbReference>
<dbReference type="OrthoDB" id="9807795at2"/>
<protein>
    <submittedName>
        <fullName evidence="2">Glycosyltransferase</fullName>
    </submittedName>
</protein>
<feature type="domain" description="Glycosyltransferase 2-like" evidence="1">
    <location>
        <begin position="5"/>
        <end position="127"/>
    </location>
</feature>
<dbReference type="AlphaFoldDB" id="A0A506U9L2"/>
<dbReference type="PANTHER" id="PTHR43685:SF2">
    <property type="entry name" value="GLYCOSYLTRANSFERASE 2-LIKE DOMAIN-CONTAINING PROTEIN"/>
    <property type="match status" value="1"/>
</dbReference>
<reference evidence="2 3" key="1">
    <citation type="submission" date="2019-06" db="EMBL/GenBank/DDBJ databases">
        <authorList>
            <person name="Li M."/>
        </authorList>
    </citation>
    <scope>NUCLEOTIDE SEQUENCE [LARGE SCALE GENOMIC DNA]</scope>
    <source>
        <strain evidence="2 3">BGMRC2036</strain>
    </source>
</reference>
<dbReference type="InterPro" id="IPR029044">
    <property type="entry name" value="Nucleotide-diphossugar_trans"/>
</dbReference>
<keyword evidence="3" id="KW-1185">Reference proteome</keyword>
<evidence type="ECO:0000259" key="1">
    <source>
        <dbReference type="Pfam" id="PF00535"/>
    </source>
</evidence>
<dbReference type="PANTHER" id="PTHR43685">
    <property type="entry name" value="GLYCOSYLTRANSFERASE"/>
    <property type="match status" value="1"/>
</dbReference>
<sequence length="328" mass="35445">MPTFSVIITCFNAQSTLARTLTTVLDQSFWDLEIILVDCGSTDGTLEIAHAYASRSSRIKLITEIQDSPSAAQNRAAFNHASGRFLAFLQAGDLWSLDKLDLVARRMEKTDAPDLLYGKVAFFRDRPEQAETHSSVATNALSVSDLIAGNITCTLSNVVVTRDAFVASGGFDPAARDGAATEWLIRLAASGKRLVGMDAILVFSMMRKDQFSNNLADLREGWKAVLDTAARVERKLSPATLKTAEAMHLGRLARHALCTGAGRGLAFQMVAAALQLSPALFFRQPQLGLLVLAALVDKVNPFPSRSLGARRACSGPEKYMHGGFAKPD</sequence>
<dbReference type="SUPFAM" id="SSF53448">
    <property type="entry name" value="Nucleotide-diphospho-sugar transferases"/>
    <property type="match status" value="1"/>
</dbReference>